<evidence type="ECO:0000313" key="2">
    <source>
        <dbReference type="Proteomes" id="UP000441333"/>
    </source>
</evidence>
<sequence>MSRHFVSIILSMIFLAFIAAPTILKMVDDTIDISFFYSFAEEEENGTPKNVNKEIVVLSDLNHESNFFLSNHENITGYVFKTYTIPHRNLVSPPPDFT</sequence>
<name>A0A6N6MFC4_9FLAO</name>
<dbReference type="EMBL" id="WAAT01000041">
    <property type="protein sequence ID" value="KAB1068086.1"/>
    <property type="molecule type" value="Genomic_DNA"/>
</dbReference>
<organism evidence="1 2">
    <name type="scientific">Pseudotamlana haliotis</name>
    <dbReference type="NCBI Taxonomy" id="2614804"/>
    <lineage>
        <taxon>Bacteria</taxon>
        <taxon>Pseudomonadati</taxon>
        <taxon>Bacteroidota</taxon>
        <taxon>Flavobacteriia</taxon>
        <taxon>Flavobacteriales</taxon>
        <taxon>Flavobacteriaceae</taxon>
        <taxon>Pseudotamlana</taxon>
    </lineage>
</organism>
<comment type="caution">
    <text evidence="1">The sequence shown here is derived from an EMBL/GenBank/DDBJ whole genome shotgun (WGS) entry which is preliminary data.</text>
</comment>
<proteinExistence type="predicted"/>
<gene>
    <name evidence="1" type="ORF">F6U93_08090</name>
</gene>
<dbReference type="AlphaFoldDB" id="A0A6N6MFC4"/>
<dbReference type="Proteomes" id="UP000441333">
    <property type="component" value="Unassembled WGS sequence"/>
</dbReference>
<reference evidence="1 2" key="1">
    <citation type="submission" date="2019-09" db="EMBL/GenBank/DDBJ databases">
        <authorList>
            <person name="Cao W.R."/>
        </authorList>
    </citation>
    <scope>NUCLEOTIDE SEQUENCE [LARGE SCALE GENOMIC DNA]</scope>
    <source>
        <strain evidence="1 2">B1N29</strain>
    </source>
</reference>
<keyword evidence="2" id="KW-1185">Reference proteome</keyword>
<dbReference type="RefSeq" id="WP_150938629.1">
    <property type="nucleotide sequence ID" value="NZ_WAAT01000041.1"/>
</dbReference>
<evidence type="ECO:0000313" key="1">
    <source>
        <dbReference type="EMBL" id="KAB1068086.1"/>
    </source>
</evidence>
<protein>
    <submittedName>
        <fullName evidence="1">Uncharacterized protein</fullName>
    </submittedName>
</protein>
<accession>A0A6N6MFC4</accession>